<dbReference type="Gene3D" id="2.60.40.3440">
    <property type="match status" value="1"/>
</dbReference>
<proteinExistence type="predicted"/>
<dbReference type="InterPro" id="IPR019026">
    <property type="entry name" value="Peptidase_M64_IgA"/>
</dbReference>
<dbReference type="GO" id="GO:0008237">
    <property type="term" value="F:metallopeptidase activity"/>
    <property type="evidence" value="ECO:0007669"/>
    <property type="project" value="InterPro"/>
</dbReference>
<evidence type="ECO:0000313" key="1">
    <source>
        <dbReference type="EMBL" id="RZO28527.1"/>
    </source>
</evidence>
<reference evidence="1 2" key="1">
    <citation type="submission" date="2019-02" db="EMBL/GenBank/DDBJ databases">
        <title>Prokaryotic population dynamics and viral predation in marine succession experiment using metagenomics: the confinement effect.</title>
        <authorList>
            <person name="Haro-Moreno J.M."/>
            <person name="Rodriguez-Valera F."/>
            <person name="Lopez-Perez M."/>
        </authorList>
    </citation>
    <scope>NUCLEOTIDE SEQUENCE [LARGE SCALE GENOMIC DNA]</scope>
    <source>
        <strain evidence="1">MED-G164</strain>
    </source>
</reference>
<dbReference type="Pfam" id="PF17963">
    <property type="entry name" value="Big_9"/>
    <property type="match status" value="1"/>
</dbReference>
<sequence>MHLVKYLILLIFIASCGGGGGGGGAPPVPFAITLASSSSISVDEDTTYTGNVTATANEPVTLNYELTTTTTNGVLTFSESGAITYSPNENFNGQDQFSFSVTAVEKSITRNSTVTITINPVNDQPTITLDAQEGLDKNNLIFDLNPKFSITFSDIDNTDDQLTFSAKVNGGNIPSTFSLTGEGSGEIIFDLASIPNAGFFDAEIVVSDGGLSDTDSFSTWFIADRQIVTVAQDDDKSDGFDSGTTTDKDYYVYYLVGGGNTFGRTDYLFVADSIKEDPNDGSTPDLESFREALLKSINALNDSDASEFFTGYFDIVVAEPVTPDGTSLASIETGCYDWDEDVYCIGSGDINDSVFDDLFPEHDLVSVLTMIDGRGVNLGNTNIQEIKPRTEYTLMHELGHAHGEMGDEYITTDDRDVSAFADRNINTTTQSDPSLLKWKHHIEDMLNVPGKDFKVCYNYADGTIYDEGEDLTTCDCLFNLYDANGNRTGRNPECNSVGLFEGNYYGEFDNFRPKYWTIMEGGILSYGEVNSEGFAIGSIHNQGFLDGDEVGFIQDASGANTGFEIDIDVAYDTSKLKLQWYVDGVLDSSKNDQTRIVFDRPSDNGVKVYTWRVEDLTGTVIAPDDVTDTEDFYEGLFNSDFYWCDRSSGSCSWGYNPTDRTQYHYGYIQGPMGGTWGINWARW</sequence>
<comment type="caution">
    <text evidence="1">The sequence shown here is derived from an EMBL/GenBank/DDBJ whole genome shotgun (WGS) entry which is preliminary data.</text>
</comment>
<dbReference type="AlphaFoldDB" id="A0A520N4W1"/>
<dbReference type="CDD" id="cd11304">
    <property type="entry name" value="Cadherin_repeat"/>
    <property type="match status" value="1"/>
</dbReference>
<accession>A0A520N4W1</accession>
<dbReference type="PROSITE" id="PS51257">
    <property type="entry name" value="PROKAR_LIPOPROTEIN"/>
    <property type="match status" value="1"/>
</dbReference>
<dbReference type="InterPro" id="IPR024079">
    <property type="entry name" value="MetalloPept_cat_dom_sf"/>
</dbReference>
<evidence type="ECO:0000313" key="2">
    <source>
        <dbReference type="Proteomes" id="UP000315283"/>
    </source>
</evidence>
<dbReference type="Pfam" id="PF09471">
    <property type="entry name" value="Peptidase_M64"/>
    <property type="match status" value="1"/>
</dbReference>
<evidence type="ECO:0008006" key="3">
    <source>
        <dbReference type="Google" id="ProtNLM"/>
    </source>
</evidence>
<gene>
    <name evidence="1" type="ORF">EVA97_02575</name>
</gene>
<organism evidence="1 2">
    <name type="scientific">SAR86 cluster bacterium</name>
    <dbReference type="NCBI Taxonomy" id="2030880"/>
    <lineage>
        <taxon>Bacteria</taxon>
        <taxon>Pseudomonadati</taxon>
        <taxon>Pseudomonadota</taxon>
        <taxon>Gammaproteobacteria</taxon>
        <taxon>SAR86 cluster</taxon>
    </lineage>
</organism>
<dbReference type="EMBL" id="SHBJ01000012">
    <property type="protein sequence ID" value="RZO28527.1"/>
    <property type="molecule type" value="Genomic_DNA"/>
</dbReference>
<dbReference type="Proteomes" id="UP000315283">
    <property type="component" value="Unassembled WGS sequence"/>
</dbReference>
<name>A0A520N4W1_9GAMM</name>
<protein>
    <recommendedName>
        <fullName evidence="3">Cadherin domain-containing protein</fullName>
    </recommendedName>
</protein>
<dbReference type="Gene3D" id="3.40.390.10">
    <property type="entry name" value="Collagenase (Catalytic Domain)"/>
    <property type="match status" value="1"/>
</dbReference>